<comment type="caution">
    <text evidence="1">The sequence shown here is derived from an EMBL/GenBank/DDBJ whole genome shotgun (WGS) entry which is preliminary data.</text>
</comment>
<organism evidence="1 2">
    <name type="scientific">Heracleum sosnowskyi</name>
    <dbReference type="NCBI Taxonomy" id="360622"/>
    <lineage>
        <taxon>Eukaryota</taxon>
        <taxon>Viridiplantae</taxon>
        <taxon>Streptophyta</taxon>
        <taxon>Embryophyta</taxon>
        <taxon>Tracheophyta</taxon>
        <taxon>Spermatophyta</taxon>
        <taxon>Magnoliopsida</taxon>
        <taxon>eudicotyledons</taxon>
        <taxon>Gunneridae</taxon>
        <taxon>Pentapetalae</taxon>
        <taxon>asterids</taxon>
        <taxon>campanulids</taxon>
        <taxon>Apiales</taxon>
        <taxon>Apiaceae</taxon>
        <taxon>Apioideae</taxon>
        <taxon>apioid superclade</taxon>
        <taxon>Tordylieae</taxon>
        <taxon>Tordyliinae</taxon>
        <taxon>Heracleum</taxon>
    </lineage>
</organism>
<proteinExistence type="predicted"/>
<dbReference type="EMBL" id="JAUIZM010000010">
    <property type="protein sequence ID" value="KAK1361337.1"/>
    <property type="molecule type" value="Genomic_DNA"/>
</dbReference>
<evidence type="ECO:0000313" key="2">
    <source>
        <dbReference type="Proteomes" id="UP001237642"/>
    </source>
</evidence>
<accession>A0AAD8M6I9</accession>
<reference evidence="1" key="1">
    <citation type="submission" date="2023-02" db="EMBL/GenBank/DDBJ databases">
        <title>Genome of toxic invasive species Heracleum sosnowskyi carries increased number of genes despite the absence of recent whole-genome duplications.</title>
        <authorList>
            <person name="Schelkunov M."/>
            <person name="Shtratnikova V."/>
            <person name="Makarenko M."/>
            <person name="Klepikova A."/>
            <person name="Omelchenko D."/>
            <person name="Novikova G."/>
            <person name="Obukhova E."/>
            <person name="Bogdanov V."/>
            <person name="Penin A."/>
            <person name="Logacheva M."/>
        </authorList>
    </citation>
    <scope>NUCLEOTIDE SEQUENCE</scope>
    <source>
        <strain evidence="1">Hsosn_3</strain>
        <tissue evidence="1">Leaf</tissue>
    </source>
</reference>
<sequence>MSLAKRWRFMKVDPGESTLTADLTQGLCVQHVLCTGLLGRTDQYPTGNSSRLDPTQGYGIRTQLDGMFPKVLPLGCLGTMLMQVMKILEDAARKKIVQCAQRENMYQK</sequence>
<dbReference type="Proteomes" id="UP001237642">
    <property type="component" value="Unassembled WGS sequence"/>
</dbReference>
<dbReference type="AlphaFoldDB" id="A0AAD8M6I9"/>
<gene>
    <name evidence="1" type="ORF">POM88_045811</name>
</gene>
<reference evidence="1" key="2">
    <citation type="submission" date="2023-05" db="EMBL/GenBank/DDBJ databases">
        <authorList>
            <person name="Schelkunov M.I."/>
        </authorList>
    </citation>
    <scope>NUCLEOTIDE SEQUENCE</scope>
    <source>
        <strain evidence="1">Hsosn_3</strain>
        <tissue evidence="1">Leaf</tissue>
    </source>
</reference>
<name>A0AAD8M6I9_9APIA</name>
<keyword evidence="2" id="KW-1185">Reference proteome</keyword>
<evidence type="ECO:0000313" key="1">
    <source>
        <dbReference type="EMBL" id="KAK1361337.1"/>
    </source>
</evidence>
<protein>
    <submittedName>
        <fullName evidence="1">Uncharacterized protein</fullName>
    </submittedName>
</protein>